<name>A0AAD6HB66_9EURO</name>
<protein>
    <submittedName>
        <fullName evidence="1">Alpha/beta-hydrolase</fullName>
    </submittedName>
</protein>
<dbReference type="GO" id="GO:0072330">
    <property type="term" value="P:monocarboxylic acid biosynthetic process"/>
    <property type="evidence" value="ECO:0007669"/>
    <property type="project" value="UniProtKB-ARBA"/>
</dbReference>
<dbReference type="GO" id="GO:0017000">
    <property type="term" value="P:antibiotic biosynthetic process"/>
    <property type="evidence" value="ECO:0007669"/>
    <property type="project" value="UniProtKB-ARBA"/>
</dbReference>
<proteinExistence type="predicted"/>
<reference evidence="1" key="2">
    <citation type="submission" date="2023-01" db="EMBL/GenBank/DDBJ databases">
        <authorList>
            <person name="Petersen C."/>
        </authorList>
    </citation>
    <scope>NUCLEOTIDE SEQUENCE</scope>
    <source>
        <strain evidence="1">IBT 17514</strain>
    </source>
</reference>
<dbReference type="InterPro" id="IPR029058">
    <property type="entry name" value="AB_hydrolase_fold"/>
</dbReference>
<evidence type="ECO:0000313" key="2">
    <source>
        <dbReference type="Proteomes" id="UP001215712"/>
    </source>
</evidence>
<dbReference type="Proteomes" id="UP001215712">
    <property type="component" value="Unassembled WGS sequence"/>
</dbReference>
<accession>A0AAD6HB66</accession>
<dbReference type="AlphaFoldDB" id="A0AAD6HB66"/>
<dbReference type="SUPFAM" id="SSF53474">
    <property type="entry name" value="alpha/beta-Hydrolases"/>
    <property type="match status" value="1"/>
</dbReference>
<reference evidence="1" key="1">
    <citation type="journal article" date="2023" name="IMA Fungus">
        <title>Comparative genomic study of the Penicillium genus elucidates a diverse pangenome and 15 lateral gene transfer events.</title>
        <authorList>
            <person name="Petersen C."/>
            <person name="Sorensen T."/>
            <person name="Nielsen M.R."/>
            <person name="Sondergaard T.E."/>
            <person name="Sorensen J.L."/>
            <person name="Fitzpatrick D.A."/>
            <person name="Frisvad J.C."/>
            <person name="Nielsen K.L."/>
        </authorList>
    </citation>
    <scope>NUCLEOTIDE SEQUENCE</scope>
    <source>
        <strain evidence="1">IBT 17514</strain>
    </source>
</reference>
<gene>
    <name evidence="1" type="ORF">N7493_010860</name>
</gene>
<comment type="caution">
    <text evidence="1">The sequence shown here is derived from an EMBL/GenBank/DDBJ whole genome shotgun (WGS) entry which is preliminary data.</text>
</comment>
<keyword evidence="2" id="KW-1185">Reference proteome</keyword>
<organism evidence="1 2">
    <name type="scientific">Penicillium malachiteum</name>
    <dbReference type="NCBI Taxonomy" id="1324776"/>
    <lineage>
        <taxon>Eukaryota</taxon>
        <taxon>Fungi</taxon>
        <taxon>Dikarya</taxon>
        <taxon>Ascomycota</taxon>
        <taxon>Pezizomycotina</taxon>
        <taxon>Eurotiomycetes</taxon>
        <taxon>Eurotiomycetidae</taxon>
        <taxon>Eurotiales</taxon>
        <taxon>Aspergillaceae</taxon>
        <taxon>Penicillium</taxon>
    </lineage>
</organism>
<dbReference type="EMBL" id="JAQJAN010000020">
    <property type="protein sequence ID" value="KAJ5703722.1"/>
    <property type="molecule type" value="Genomic_DNA"/>
</dbReference>
<sequence>MPEGLVYHNVGTFFVQKGFTTIIPDYRRASSSTGGEDAIYPAGAEDISLVLYWADQMEPDAEKDLYIMGQSAGGMHLASYLLAPEFKQHRERLLSGTHSIIWQGAIFLSVPFHFPTSILGSWDQLVEYYGTENEAQEHCPFGLLKKVAEARLKPEGISFLTPKVMIITAEHDPVDCVLLPGRDSIQLWNQTFDSAKTLHLLGHNHFTTTLALMSGDSAGEEWTGDLLQWLRGLH</sequence>
<dbReference type="Gene3D" id="3.40.50.1820">
    <property type="entry name" value="alpha/beta hydrolase"/>
    <property type="match status" value="1"/>
</dbReference>
<evidence type="ECO:0000313" key="1">
    <source>
        <dbReference type="EMBL" id="KAJ5703722.1"/>
    </source>
</evidence>